<comment type="function">
    <text evidence="8">Catalyzes the one-electron reduction of superoxide anion radical to hydrogen peroxide at a nonheme ferrous iron center. Plays a fundamental role in case of oxidative stress via its superoxide detoxification activity.</text>
</comment>
<dbReference type="PANTHER" id="PTHR36541:SF1">
    <property type="entry name" value="SUPEROXIDE REDUCTASE-RELATED"/>
    <property type="match status" value="1"/>
</dbReference>
<evidence type="ECO:0000256" key="8">
    <source>
        <dbReference type="ARBA" id="ARBA00024690"/>
    </source>
</evidence>
<keyword evidence="6" id="KW-0249">Electron transport</keyword>
<comment type="similarity">
    <text evidence="1">Belongs to the desulfoferrodoxin family.</text>
</comment>
<dbReference type="PANTHER" id="PTHR36541">
    <property type="entry name" value="SUPEROXIDE REDUCTASE-RELATED"/>
    <property type="match status" value="1"/>
</dbReference>
<dbReference type="InterPro" id="IPR036073">
    <property type="entry name" value="Desulfoferrodoxin_Fe-bd_dom_sf"/>
</dbReference>
<organism evidence="13 16">
    <name type="scientific">Anaerotruncus colihominis</name>
    <dbReference type="NCBI Taxonomy" id="169435"/>
    <lineage>
        <taxon>Bacteria</taxon>
        <taxon>Bacillati</taxon>
        <taxon>Bacillota</taxon>
        <taxon>Clostridia</taxon>
        <taxon>Eubacteriales</taxon>
        <taxon>Oscillospiraceae</taxon>
        <taxon>Anaerotruncus</taxon>
    </lineage>
</organism>
<dbReference type="NCBIfam" id="TIGR00332">
    <property type="entry name" value="neela_ferrous"/>
    <property type="match status" value="1"/>
</dbReference>
<evidence type="ECO:0000256" key="3">
    <source>
        <dbReference type="ARBA" id="ARBA00014839"/>
    </source>
</evidence>
<keyword evidence="7" id="KW-0408">Iron</keyword>
<dbReference type="SUPFAM" id="SSF57802">
    <property type="entry name" value="Rubredoxin-like"/>
    <property type="match status" value="1"/>
</dbReference>
<evidence type="ECO:0000256" key="9">
    <source>
        <dbReference type="ARBA" id="ARBA00031398"/>
    </source>
</evidence>
<sequence>MSMEHRFMICKHCGNIIGMIHDAGVKPVCCGEPMTELVANTTDAATEKHVPVVEVEGNEVRVKVGSAPHPMSDEHHIAWIYLQTRHGGQRKALQTGKDAAARFLVVDDEAVAAFAYCNLHGLWKTPI</sequence>
<dbReference type="Gene3D" id="2.60.40.730">
    <property type="entry name" value="SOR catalytic domain"/>
    <property type="match status" value="1"/>
</dbReference>
<evidence type="ECO:0000313" key="16">
    <source>
        <dbReference type="Proteomes" id="UP000095765"/>
    </source>
</evidence>
<evidence type="ECO:0000256" key="1">
    <source>
        <dbReference type="ARBA" id="ARBA00005941"/>
    </source>
</evidence>
<dbReference type="Proteomes" id="UP000260828">
    <property type="component" value="Unassembled WGS sequence"/>
</dbReference>
<evidence type="ECO:0000259" key="12">
    <source>
        <dbReference type="Pfam" id="PF06397"/>
    </source>
</evidence>
<evidence type="ECO:0000313" key="18">
    <source>
        <dbReference type="Proteomes" id="UP000260828"/>
    </source>
</evidence>
<dbReference type="GO" id="GO:0005506">
    <property type="term" value="F:iron ion binding"/>
    <property type="evidence" value="ECO:0007669"/>
    <property type="project" value="InterPro"/>
</dbReference>
<feature type="domain" description="Desulfoferrodoxin N-terminal" evidence="12">
    <location>
        <begin position="10"/>
        <end position="36"/>
    </location>
</feature>
<evidence type="ECO:0000256" key="5">
    <source>
        <dbReference type="ARBA" id="ARBA00022723"/>
    </source>
</evidence>
<dbReference type="InterPro" id="IPR002742">
    <property type="entry name" value="Desulfoferrodoxin_Fe-bd_dom"/>
</dbReference>
<gene>
    <name evidence="13" type="primary">dfx_2</name>
    <name evidence="14" type="ORF">B5F11_09200</name>
    <name evidence="15" type="ORF">DXC40_16710</name>
    <name evidence="13" type="ORF">ERS852551_03747</name>
</gene>
<dbReference type="Proteomes" id="UP000095765">
    <property type="component" value="Unassembled WGS sequence"/>
</dbReference>
<keyword evidence="13" id="KW-0560">Oxidoreductase</keyword>
<evidence type="ECO:0000256" key="2">
    <source>
        <dbReference type="ARBA" id="ARBA00012679"/>
    </source>
</evidence>
<evidence type="ECO:0000313" key="15">
    <source>
        <dbReference type="EMBL" id="RGE65398.1"/>
    </source>
</evidence>
<evidence type="ECO:0000259" key="11">
    <source>
        <dbReference type="Pfam" id="PF01880"/>
    </source>
</evidence>
<dbReference type="RefSeq" id="WP_024730678.1">
    <property type="nucleotide sequence ID" value="NZ_CABIWA010000012.1"/>
</dbReference>
<dbReference type="InterPro" id="IPR051233">
    <property type="entry name" value="Desulfoferrodoxin_SOR"/>
</dbReference>
<comment type="catalytic activity">
    <reaction evidence="10">
        <text>reduced [rubredoxin] + superoxide + 2 H(+) = oxidized [rubredoxin] + H2O2</text>
        <dbReference type="Rhea" id="RHEA:21324"/>
        <dbReference type="Rhea" id="RHEA-COMP:10302"/>
        <dbReference type="Rhea" id="RHEA-COMP:10303"/>
        <dbReference type="ChEBI" id="CHEBI:15378"/>
        <dbReference type="ChEBI" id="CHEBI:16240"/>
        <dbReference type="ChEBI" id="CHEBI:18421"/>
        <dbReference type="ChEBI" id="CHEBI:29033"/>
        <dbReference type="ChEBI" id="CHEBI:29034"/>
        <dbReference type="EC" id="1.15.1.2"/>
    </reaction>
</comment>
<reference evidence="15 18" key="4">
    <citation type="submission" date="2018-08" db="EMBL/GenBank/DDBJ databases">
        <title>A genome reference for cultivated species of the human gut microbiota.</title>
        <authorList>
            <person name="Zou Y."/>
            <person name="Xue W."/>
            <person name="Luo G."/>
        </authorList>
    </citation>
    <scope>NUCLEOTIDE SEQUENCE [LARGE SCALE GENOMIC DNA]</scope>
    <source>
        <strain evidence="15 18">TF05-12AC</strain>
    </source>
</reference>
<name>A0A174UXJ7_9FIRM</name>
<dbReference type="Pfam" id="PF06397">
    <property type="entry name" value="Desulfoferrod_N"/>
    <property type="match status" value="1"/>
</dbReference>
<accession>A0A174UXJ7</accession>
<evidence type="ECO:0000256" key="7">
    <source>
        <dbReference type="ARBA" id="ARBA00023004"/>
    </source>
</evidence>
<proteinExistence type="inferred from homology"/>
<protein>
    <recommendedName>
        <fullName evidence="3">Desulfoferrodoxin</fullName>
        <ecNumber evidence="2">1.15.1.2</ecNumber>
    </recommendedName>
    <alternativeName>
        <fullName evidence="9">Superoxide reductase</fullName>
    </alternativeName>
</protein>
<dbReference type="EMBL" id="CZBE01000052">
    <property type="protein sequence ID" value="CUQ26056.1"/>
    <property type="molecule type" value="Genomic_DNA"/>
</dbReference>
<reference evidence="14" key="3">
    <citation type="journal article" date="2018" name="BMC Genomics">
        <title>Whole genome sequencing and function prediction of 133 gut anaerobes isolated from chicken caecum in pure cultures.</title>
        <authorList>
            <person name="Medvecky M."/>
            <person name="Cejkova D."/>
            <person name="Polansky O."/>
            <person name="Karasova D."/>
            <person name="Kubasova T."/>
            <person name="Cizek A."/>
            <person name="Rychlik I."/>
        </authorList>
    </citation>
    <scope>NUCLEOTIDE SEQUENCE</scope>
    <source>
        <strain evidence="14">An175</strain>
    </source>
</reference>
<keyword evidence="4" id="KW-0813">Transport</keyword>
<evidence type="ECO:0000256" key="6">
    <source>
        <dbReference type="ARBA" id="ARBA00022982"/>
    </source>
</evidence>
<reference evidence="17" key="2">
    <citation type="submission" date="2017-04" db="EMBL/GenBank/DDBJ databases">
        <title>Function of individual gut microbiota members based on whole genome sequencing of pure cultures obtained from chicken caecum.</title>
        <authorList>
            <person name="Medvecky M."/>
            <person name="Cejkova D."/>
            <person name="Polansky O."/>
            <person name="Karasova D."/>
            <person name="Kubasova T."/>
            <person name="Cizek A."/>
            <person name="Rychlik I."/>
        </authorList>
    </citation>
    <scope>NUCLEOTIDE SEQUENCE [LARGE SCALE GENOMIC DNA]</scope>
    <source>
        <strain evidence="17">An175</strain>
    </source>
</reference>
<dbReference type="OrthoDB" id="9813152at2"/>
<dbReference type="AlphaFoldDB" id="A0A174UXJ7"/>
<dbReference type="Proteomes" id="UP000196386">
    <property type="component" value="Unassembled WGS sequence"/>
</dbReference>
<evidence type="ECO:0000313" key="13">
    <source>
        <dbReference type="EMBL" id="CUQ26056.1"/>
    </source>
</evidence>
<dbReference type="InterPro" id="IPR004462">
    <property type="entry name" value="Desulfoferrodoxin_N"/>
</dbReference>
<evidence type="ECO:0000256" key="4">
    <source>
        <dbReference type="ARBA" id="ARBA00022448"/>
    </source>
</evidence>
<reference evidence="13 16" key="1">
    <citation type="submission" date="2015-09" db="EMBL/GenBank/DDBJ databases">
        <authorList>
            <consortium name="Pathogen Informatics"/>
        </authorList>
    </citation>
    <scope>NUCLEOTIDE SEQUENCE [LARGE SCALE GENOMIC DNA]</scope>
    <source>
        <strain evidence="13 16">2789STDY5834939</strain>
    </source>
</reference>
<dbReference type="GeneID" id="72462531"/>
<dbReference type="EMBL" id="QVME01000013">
    <property type="protein sequence ID" value="RGE65398.1"/>
    <property type="molecule type" value="Genomic_DNA"/>
</dbReference>
<dbReference type="SUPFAM" id="SSF49367">
    <property type="entry name" value="Superoxide reductase-like"/>
    <property type="match status" value="1"/>
</dbReference>
<dbReference type="Pfam" id="PF01880">
    <property type="entry name" value="Desulfoferrodox"/>
    <property type="match status" value="1"/>
</dbReference>
<evidence type="ECO:0000313" key="17">
    <source>
        <dbReference type="Proteomes" id="UP000196386"/>
    </source>
</evidence>
<dbReference type="EMBL" id="NFKP01000009">
    <property type="protein sequence ID" value="OUP69511.1"/>
    <property type="molecule type" value="Genomic_DNA"/>
</dbReference>
<dbReference type="GO" id="GO:0050605">
    <property type="term" value="F:superoxide reductase activity"/>
    <property type="evidence" value="ECO:0007669"/>
    <property type="project" value="UniProtKB-EC"/>
</dbReference>
<dbReference type="EC" id="1.15.1.2" evidence="2"/>
<evidence type="ECO:0000313" key="14">
    <source>
        <dbReference type="EMBL" id="OUP69511.1"/>
    </source>
</evidence>
<evidence type="ECO:0000256" key="10">
    <source>
        <dbReference type="ARBA" id="ARBA00047448"/>
    </source>
</evidence>
<feature type="domain" description="Desulfoferrodoxin ferrous iron-binding" evidence="11">
    <location>
        <begin position="42"/>
        <end position="125"/>
    </location>
</feature>
<keyword evidence="5" id="KW-0479">Metal-binding</keyword>